<dbReference type="Proteomes" id="UP000075884">
    <property type="component" value="Unassembled WGS sequence"/>
</dbReference>
<dbReference type="GO" id="GO:0005634">
    <property type="term" value="C:nucleus"/>
    <property type="evidence" value="ECO:0007669"/>
    <property type="project" value="InterPro"/>
</dbReference>
<evidence type="ECO:0000256" key="3">
    <source>
        <dbReference type="SAM" id="MobiDB-lite"/>
    </source>
</evidence>
<proteinExistence type="inferred from homology"/>
<dbReference type="AlphaFoldDB" id="A0A182NAZ5"/>
<reference evidence="4" key="2">
    <citation type="submission" date="2020-05" db="UniProtKB">
        <authorList>
            <consortium name="EnsemblMetazoa"/>
        </authorList>
    </citation>
    <scope>IDENTIFICATION</scope>
    <source>
        <strain evidence="4">WRAIR2</strain>
    </source>
</reference>
<dbReference type="InterPro" id="IPR037231">
    <property type="entry name" value="NAP-like_sf"/>
</dbReference>
<evidence type="ECO:0000313" key="5">
    <source>
        <dbReference type="Proteomes" id="UP000075884"/>
    </source>
</evidence>
<dbReference type="Pfam" id="PF00956">
    <property type="entry name" value="NAP"/>
    <property type="match status" value="1"/>
</dbReference>
<evidence type="ECO:0000256" key="2">
    <source>
        <dbReference type="RuleBase" id="RU003876"/>
    </source>
</evidence>
<dbReference type="EnsemblMetazoa" id="ADIR004821-RA">
    <property type="protein sequence ID" value="ADIR004821-PA"/>
    <property type="gene ID" value="ADIR004821"/>
</dbReference>
<name>A0A182NAZ5_9DIPT</name>
<comment type="similarity">
    <text evidence="1 2">Belongs to the nucleosome assembly protein (NAP) family.</text>
</comment>
<keyword evidence="5" id="KW-1185">Reference proteome</keyword>
<dbReference type="PANTHER" id="PTHR11875">
    <property type="entry name" value="TESTIS-SPECIFIC Y-ENCODED PROTEIN"/>
    <property type="match status" value="1"/>
</dbReference>
<organism evidence="4 5">
    <name type="scientific">Anopheles dirus</name>
    <dbReference type="NCBI Taxonomy" id="7168"/>
    <lineage>
        <taxon>Eukaryota</taxon>
        <taxon>Metazoa</taxon>
        <taxon>Ecdysozoa</taxon>
        <taxon>Arthropoda</taxon>
        <taxon>Hexapoda</taxon>
        <taxon>Insecta</taxon>
        <taxon>Pterygota</taxon>
        <taxon>Neoptera</taxon>
        <taxon>Endopterygota</taxon>
        <taxon>Diptera</taxon>
        <taxon>Nematocera</taxon>
        <taxon>Culicoidea</taxon>
        <taxon>Culicidae</taxon>
        <taxon>Anophelinae</taxon>
        <taxon>Anopheles</taxon>
    </lineage>
</organism>
<dbReference type="SUPFAM" id="SSF143113">
    <property type="entry name" value="NAP-like"/>
    <property type="match status" value="1"/>
</dbReference>
<dbReference type="STRING" id="7168.A0A182NAZ5"/>
<feature type="region of interest" description="Disordered" evidence="3">
    <location>
        <begin position="301"/>
        <end position="329"/>
    </location>
</feature>
<evidence type="ECO:0008006" key="6">
    <source>
        <dbReference type="Google" id="ProtNLM"/>
    </source>
</evidence>
<accession>A0A182NAZ5</accession>
<feature type="compositionally biased region" description="Acidic residues" evidence="3">
    <location>
        <begin position="304"/>
        <end position="319"/>
    </location>
</feature>
<sequence>MSEQSYEAALAKEEASLLQQISAIEKRIEEIDFAQETSAVNFPPNIQAKLHALRKIQLDIVDREVNFHLKAHAMEVEYQAEFKECHQMIARIVNGEDVSDLVEQDATTNDVADQPSGVPNFWLTVLKASFLDGVVQEQDEPALQQLRDIRCVLLNDPEPGFELLFEFASNDYFTNEVLTKQYFLSCAPNVEAPSKFNGFEIYRCVGCKIDWKPEHDLTKDPGMNSFFSFFEPENIAEVGTNCGVMMMECDFEYGYYIKETLIPRAVFLFLGENPELGDSKAMCTCNRCLYIDCLDHITTYPEPPAEEEIEDGEQEEDEPEKQVLSASSE</sequence>
<evidence type="ECO:0000313" key="4">
    <source>
        <dbReference type="EnsemblMetazoa" id="ADIR004821-PA"/>
    </source>
</evidence>
<evidence type="ECO:0000256" key="1">
    <source>
        <dbReference type="ARBA" id="ARBA00009947"/>
    </source>
</evidence>
<dbReference type="VEuPathDB" id="VectorBase:ADIR004821"/>
<protein>
    <recommendedName>
        <fullName evidence="6">Nucleosome assembly protein 1-like 4</fullName>
    </recommendedName>
</protein>
<dbReference type="GO" id="GO:0006334">
    <property type="term" value="P:nucleosome assembly"/>
    <property type="evidence" value="ECO:0007669"/>
    <property type="project" value="InterPro"/>
</dbReference>
<reference evidence="5" key="1">
    <citation type="submission" date="2013-03" db="EMBL/GenBank/DDBJ databases">
        <title>The Genome Sequence of Anopheles dirus WRAIR2.</title>
        <authorList>
            <consortium name="The Broad Institute Genomics Platform"/>
            <person name="Neafsey D.E."/>
            <person name="Walton C."/>
            <person name="Walker B."/>
            <person name="Young S.K."/>
            <person name="Zeng Q."/>
            <person name="Gargeya S."/>
            <person name="Fitzgerald M."/>
            <person name="Haas B."/>
            <person name="Abouelleil A."/>
            <person name="Allen A.W."/>
            <person name="Alvarado L."/>
            <person name="Arachchi H.M."/>
            <person name="Berlin A.M."/>
            <person name="Chapman S.B."/>
            <person name="Gainer-Dewar J."/>
            <person name="Goldberg J."/>
            <person name="Griggs A."/>
            <person name="Gujja S."/>
            <person name="Hansen M."/>
            <person name="Howarth C."/>
            <person name="Imamovic A."/>
            <person name="Ireland A."/>
            <person name="Larimer J."/>
            <person name="McCowan C."/>
            <person name="Murphy C."/>
            <person name="Pearson M."/>
            <person name="Poon T.W."/>
            <person name="Priest M."/>
            <person name="Roberts A."/>
            <person name="Saif S."/>
            <person name="Shea T."/>
            <person name="Sisk P."/>
            <person name="Sykes S."/>
            <person name="Wortman J."/>
            <person name="Nusbaum C."/>
            <person name="Birren B."/>
        </authorList>
    </citation>
    <scope>NUCLEOTIDE SEQUENCE [LARGE SCALE GENOMIC DNA]</scope>
    <source>
        <strain evidence="5">WRAIR2</strain>
    </source>
</reference>
<dbReference type="InterPro" id="IPR002164">
    <property type="entry name" value="NAP_family"/>
</dbReference>
<dbReference type="Gene3D" id="3.30.1120.90">
    <property type="entry name" value="Nucleosome assembly protein"/>
    <property type="match status" value="1"/>
</dbReference>